<dbReference type="RefSeq" id="WP_067686642.1">
    <property type="nucleotide sequence ID" value="NZ_LLZH01000037.1"/>
</dbReference>
<evidence type="ECO:0000313" key="2">
    <source>
        <dbReference type="Proteomes" id="UP000053244"/>
    </source>
</evidence>
<comment type="caution">
    <text evidence="1">The sequence shown here is derived from an EMBL/GenBank/DDBJ whole genome shotgun (WGS) entry which is preliminary data.</text>
</comment>
<name>A0A0X3V5H6_9ACTN</name>
<keyword evidence="2" id="KW-1185">Reference proteome</keyword>
<dbReference type="Proteomes" id="UP000053244">
    <property type="component" value="Unassembled WGS sequence"/>
</dbReference>
<evidence type="ECO:0000313" key="1">
    <source>
        <dbReference type="EMBL" id="KUL40055.1"/>
    </source>
</evidence>
<sequence>MPFADQLINRQAATSLRDALRRVVPGADLPCLTEAAGGLDGLALRERADLLRDALLTDLPGSYPELARIVRAARDADPAFTGWLIWPVTSAIATRAVQDGSGGAFDDAMALLAELTGRLTAEFAIRVLLRHDVDRALVIAQGWTGSADPDVRRLASEGTRPYLPWSTRVPALITRAGATVPLLDALYRDDSDYVRRSVANHLNDLSRDHADLVVAAARRWLAEPDVNTGAVVRHGLRTLIKKGHPDALATLGFAPASIDVEGPVLRDDTVALGGLLGFSATLHNTGSEPARLAVDYVVYHRKADGSQSGKTFKLATRTLQPGETVTVAREHSFRLITTRRYHLGEHAVALQVNGVATARAVFHLVDTMNTMDTDG</sequence>
<dbReference type="InterPro" id="IPR016024">
    <property type="entry name" value="ARM-type_fold"/>
</dbReference>
<accession>A0A0X3V5H6</accession>
<dbReference type="Gene3D" id="1.25.40.290">
    <property type="entry name" value="ARM repeat domains"/>
    <property type="match status" value="1"/>
</dbReference>
<dbReference type="AlphaFoldDB" id="A0A0X3V5H6"/>
<reference evidence="1 2" key="1">
    <citation type="submission" date="2015-10" db="EMBL/GenBank/DDBJ databases">
        <authorList>
            <person name="Gilbert D.G."/>
        </authorList>
    </citation>
    <scope>NUCLEOTIDE SEQUENCE [LARGE SCALE GENOMIC DNA]</scope>
    <source>
        <strain evidence="1 2">NRRL B-16712</strain>
    </source>
</reference>
<protein>
    <submittedName>
        <fullName evidence="1">DNA alkylation repair protein</fullName>
    </submittedName>
</protein>
<dbReference type="OrthoDB" id="9797162at2"/>
<gene>
    <name evidence="1" type="ORF">ADL15_08410</name>
</gene>
<dbReference type="EMBL" id="LLZH01000037">
    <property type="protein sequence ID" value="KUL40055.1"/>
    <property type="molecule type" value="Genomic_DNA"/>
</dbReference>
<dbReference type="SUPFAM" id="SSF48371">
    <property type="entry name" value="ARM repeat"/>
    <property type="match status" value="1"/>
</dbReference>
<proteinExistence type="predicted"/>
<organism evidence="1 2">
    <name type="scientific">Actinoplanes awajinensis subsp. mycoplanecinus</name>
    <dbReference type="NCBI Taxonomy" id="135947"/>
    <lineage>
        <taxon>Bacteria</taxon>
        <taxon>Bacillati</taxon>
        <taxon>Actinomycetota</taxon>
        <taxon>Actinomycetes</taxon>
        <taxon>Micromonosporales</taxon>
        <taxon>Micromonosporaceae</taxon>
        <taxon>Actinoplanes</taxon>
    </lineage>
</organism>